<dbReference type="Proteomes" id="UP000252519">
    <property type="component" value="Unassembled WGS sequence"/>
</dbReference>
<dbReference type="Gene3D" id="3.40.50.12390">
    <property type="match status" value="1"/>
</dbReference>
<protein>
    <recommendedName>
        <fullName evidence="1">Xrn1 N-terminal domain-containing protein</fullName>
    </recommendedName>
</protein>
<organism evidence="2 3">
    <name type="scientific">Ancylostoma caninum</name>
    <name type="common">Dog hookworm</name>
    <dbReference type="NCBI Taxonomy" id="29170"/>
    <lineage>
        <taxon>Eukaryota</taxon>
        <taxon>Metazoa</taxon>
        <taxon>Ecdysozoa</taxon>
        <taxon>Nematoda</taxon>
        <taxon>Chromadorea</taxon>
        <taxon>Rhabditida</taxon>
        <taxon>Rhabditina</taxon>
        <taxon>Rhabditomorpha</taxon>
        <taxon>Strongyloidea</taxon>
        <taxon>Ancylostomatidae</taxon>
        <taxon>Ancylostomatinae</taxon>
        <taxon>Ancylostoma</taxon>
    </lineage>
</organism>
<evidence type="ECO:0000313" key="3">
    <source>
        <dbReference type="Proteomes" id="UP000252519"/>
    </source>
</evidence>
<sequence>MGVPAFFRWLTRKYPSIIVNANEDRQRNADGTRIPIDSTKPNPNFQEFDNLYLDMNGIIHPCTHPEDRPPPANEDEMFVSFPSIVHFRKLNILL</sequence>
<dbReference type="AlphaFoldDB" id="A0A368FBI3"/>
<evidence type="ECO:0000259" key="1">
    <source>
        <dbReference type="Pfam" id="PF03159"/>
    </source>
</evidence>
<evidence type="ECO:0000313" key="2">
    <source>
        <dbReference type="EMBL" id="RCN28369.1"/>
    </source>
</evidence>
<dbReference type="InterPro" id="IPR027073">
    <property type="entry name" value="5_3_exoribonuclease"/>
</dbReference>
<dbReference type="GO" id="GO:0004534">
    <property type="term" value="F:5'-3' RNA exonuclease activity"/>
    <property type="evidence" value="ECO:0007669"/>
    <property type="project" value="TreeGrafter"/>
</dbReference>
<dbReference type="GO" id="GO:0003723">
    <property type="term" value="F:RNA binding"/>
    <property type="evidence" value="ECO:0007669"/>
    <property type="project" value="TreeGrafter"/>
</dbReference>
<dbReference type="STRING" id="29170.A0A368FBI3"/>
<feature type="domain" description="Xrn1 N-terminal" evidence="1">
    <location>
        <begin position="1"/>
        <end position="80"/>
    </location>
</feature>
<dbReference type="InterPro" id="IPR004859">
    <property type="entry name" value="Xrn1_N"/>
</dbReference>
<comment type="caution">
    <text evidence="2">The sequence shown here is derived from an EMBL/GenBank/DDBJ whole genome shotgun (WGS) entry which is preliminary data.</text>
</comment>
<accession>A0A368FBI3</accession>
<keyword evidence="3" id="KW-1185">Reference proteome</keyword>
<name>A0A368FBI3_ANCCA</name>
<proteinExistence type="predicted"/>
<dbReference type="OrthoDB" id="372487at2759"/>
<dbReference type="GO" id="GO:0005634">
    <property type="term" value="C:nucleus"/>
    <property type="evidence" value="ECO:0007669"/>
    <property type="project" value="TreeGrafter"/>
</dbReference>
<dbReference type="Pfam" id="PF03159">
    <property type="entry name" value="XRN_N"/>
    <property type="match status" value="1"/>
</dbReference>
<reference evidence="2 3" key="1">
    <citation type="submission" date="2014-10" db="EMBL/GenBank/DDBJ databases">
        <title>Draft genome of the hookworm Ancylostoma caninum.</title>
        <authorList>
            <person name="Mitreva M."/>
        </authorList>
    </citation>
    <scope>NUCLEOTIDE SEQUENCE [LARGE SCALE GENOMIC DNA]</scope>
    <source>
        <strain evidence="2 3">Baltimore</strain>
    </source>
</reference>
<dbReference type="PANTHER" id="PTHR12341">
    <property type="entry name" value="5'-&gt;3' EXORIBONUCLEASE"/>
    <property type="match status" value="1"/>
</dbReference>
<dbReference type="EMBL" id="JOJR01002672">
    <property type="protein sequence ID" value="RCN28369.1"/>
    <property type="molecule type" value="Genomic_DNA"/>
</dbReference>
<gene>
    <name evidence="2" type="ORF">ANCCAN_25885</name>
</gene>
<dbReference type="GO" id="GO:0000956">
    <property type="term" value="P:nuclear-transcribed mRNA catabolic process"/>
    <property type="evidence" value="ECO:0007669"/>
    <property type="project" value="TreeGrafter"/>
</dbReference>
<dbReference type="PANTHER" id="PTHR12341:SF41">
    <property type="entry name" value="5'-3' EXORIBONUCLEASE 2"/>
    <property type="match status" value="1"/>
</dbReference>